<proteinExistence type="predicted"/>
<keyword evidence="1" id="KW-0812">Transmembrane</keyword>
<evidence type="ECO:0008006" key="4">
    <source>
        <dbReference type="Google" id="ProtNLM"/>
    </source>
</evidence>
<gene>
    <name evidence="2" type="ORF">GCM10023340_21020</name>
</gene>
<organism evidence="2 3">
    <name type="scientific">Nocardioides marinquilinus</name>
    <dbReference type="NCBI Taxonomy" id="1210400"/>
    <lineage>
        <taxon>Bacteria</taxon>
        <taxon>Bacillati</taxon>
        <taxon>Actinomycetota</taxon>
        <taxon>Actinomycetes</taxon>
        <taxon>Propionibacteriales</taxon>
        <taxon>Nocardioidaceae</taxon>
        <taxon>Nocardioides</taxon>
    </lineage>
</organism>
<comment type="caution">
    <text evidence="2">The sequence shown here is derived from an EMBL/GenBank/DDBJ whole genome shotgun (WGS) entry which is preliminary data.</text>
</comment>
<keyword evidence="1" id="KW-1133">Transmembrane helix</keyword>
<name>A0ABP9PPZ3_9ACTN</name>
<accession>A0ABP9PPZ3</accession>
<feature type="transmembrane region" description="Helical" evidence="1">
    <location>
        <begin position="107"/>
        <end position="127"/>
    </location>
</feature>
<reference evidence="3" key="1">
    <citation type="journal article" date="2019" name="Int. J. Syst. Evol. Microbiol.">
        <title>The Global Catalogue of Microorganisms (GCM) 10K type strain sequencing project: providing services to taxonomists for standard genome sequencing and annotation.</title>
        <authorList>
            <consortium name="The Broad Institute Genomics Platform"/>
            <consortium name="The Broad Institute Genome Sequencing Center for Infectious Disease"/>
            <person name="Wu L."/>
            <person name="Ma J."/>
        </authorList>
    </citation>
    <scope>NUCLEOTIDE SEQUENCE [LARGE SCALE GENOMIC DNA]</scope>
    <source>
        <strain evidence="3">JCM 18459</strain>
    </source>
</reference>
<feature type="transmembrane region" description="Helical" evidence="1">
    <location>
        <begin position="17"/>
        <end position="36"/>
    </location>
</feature>
<protein>
    <recommendedName>
        <fullName evidence="4">Integral membrane protein</fullName>
    </recommendedName>
</protein>
<evidence type="ECO:0000256" key="1">
    <source>
        <dbReference type="SAM" id="Phobius"/>
    </source>
</evidence>
<evidence type="ECO:0000313" key="2">
    <source>
        <dbReference type="EMBL" id="GAA5147901.1"/>
    </source>
</evidence>
<keyword evidence="1" id="KW-0472">Membrane</keyword>
<keyword evidence="3" id="KW-1185">Reference proteome</keyword>
<dbReference type="Proteomes" id="UP001500221">
    <property type="component" value="Unassembled WGS sequence"/>
</dbReference>
<evidence type="ECO:0000313" key="3">
    <source>
        <dbReference type="Proteomes" id="UP001500221"/>
    </source>
</evidence>
<dbReference type="EMBL" id="BAABKG010000002">
    <property type="protein sequence ID" value="GAA5147901.1"/>
    <property type="molecule type" value="Genomic_DNA"/>
</dbReference>
<feature type="transmembrane region" description="Helical" evidence="1">
    <location>
        <begin position="79"/>
        <end position="95"/>
    </location>
</feature>
<sequence length="130" mass="13349">MPGLATASLRAMETVRLLLLIVHILGFAALIGGLLAQAGRGEKEVNAAMRDGTGTAFVAGVALVGVLEGLDVEVDYAKIAVKTVIGLVLLVLVMANSRKSRIPQGLWAGLLVLAVANVCVAVLWSPAHAA</sequence>